<dbReference type="Gene3D" id="3.30.110.120">
    <property type="match status" value="1"/>
</dbReference>
<dbReference type="SUPFAM" id="SSF55821">
    <property type="entry name" value="YrdC/RibB"/>
    <property type="match status" value="1"/>
</dbReference>
<evidence type="ECO:0000256" key="4">
    <source>
        <dbReference type="ARBA" id="ARBA00022598"/>
    </source>
</evidence>
<dbReference type="PANTHER" id="PTHR42959:SF1">
    <property type="entry name" value="CARBAMOYLTRANSFERASE HYPF"/>
    <property type="match status" value="1"/>
</dbReference>
<dbReference type="PANTHER" id="PTHR42959">
    <property type="entry name" value="CARBAMOYLTRANSFERASE"/>
    <property type="match status" value="1"/>
</dbReference>
<dbReference type="InterPro" id="IPR017968">
    <property type="entry name" value="Acylphosphatase_CS"/>
</dbReference>
<keyword evidence="7" id="KW-0862">Zinc</keyword>
<evidence type="ECO:0000256" key="6">
    <source>
        <dbReference type="ARBA" id="ARBA00022771"/>
    </source>
</evidence>
<comment type="similarity">
    <text evidence="2">Belongs to the acylphosphatase family.</text>
</comment>
<keyword evidence="5" id="KW-0479">Metal-binding</keyword>
<dbReference type="PROSITE" id="PS51160">
    <property type="entry name" value="ACYLPHOSPHATASE_3"/>
    <property type="match status" value="1"/>
</dbReference>
<evidence type="ECO:0000259" key="13">
    <source>
        <dbReference type="PROSITE" id="PS51163"/>
    </source>
</evidence>
<protein>
    <recommendedName>
        <fullName evidence="10">Carbamoyltransferase</fullName>
        <ecNumber evidence="10">6.2.-.-</ecNumber>
    </recommendedName>
</protein>
<dbReference type="InterPro" id="IPR055128">
    <property type="entry name" value="HypF_C_2"/>
</dbReference>
<dbReference type="Pfam" id="PF17788">
    <property type="entry name" value="HypF_C"/>
    <property type="match status" value="1"/>
</dbReference>
<dbReference type="InterPro" id="IPR036046">
    <property type="entry name" value="Acylphosphatase-like_dom_sf"/>
</dbReference>
<dbReference type="Pfam" id="PF00708">
    <property type="entry name" value="Acylphosphatase"/>
    <property type="match status" value="1"/>
</dbReference>
<comment type="pathway">
    <text evidence="1">Protein modification; [NiFe] hydrogenase maturation.</text>
</comment>
<dbReference type="GO" id="GO:0003725">
    <property type="term" value="F:double-stranded RNA binding"/>
    <property type="evidence" value="ECO:0007669"/>
    <property type="project" value="InterPro"/>
</dbReference>
<gene>
    <name evidence="14" type="primary">hypF</name>
    <name evidence="14" type="ORF">I6U51_11225</name>
</gene>
<comment type="catalytic activity">
    <reaction evidence="9">
        <text>C-terminal L-cysteinyl-[HypE protein] + carbamoyl phosphate + ATP + H2O = C-terminal S-carboxamide-L-cysteinyl-[HypE protein] + AMP + phosphate + diphosphate + H(+)</text>
        <dbReference type="Rhea" id="RHEA:55636"/>
        <dbReference type="Rhea" id="RHEA-COMP:14247"/>
        <dbReference type="Rhea" id="RHEA-COMP:14392"/>
        <dbReference type="ChEBI" id="CHEBI:15377"/>
        <dbReference type="ChEBI" id="CHEBI:15378"/>
        <dbReference type="ChEBI" id="CHEBI:30616"/>
        <dbReference type="ChEBI" id="CHEBI:33019"/>
        <dbReference type="ChEBI" id="CHEBI:43474"/>
        <dbReference type="ChEBI" id="CHEBI:58228"/>
        <dbReference type="ChEBI" id="CHEBI:76913"/>
        <dbReference type="ChEBI" id="CHEBI:139126"/>
        <dbReference type="ChEBI" id="CHEBI:456215"/>
    </reaction>
</comment>
<reference evidence="14" key="1">
    <citation type="submission" date="2020-12" db="EMBL/GenBank/DDBJ databases">
        <title>Clostridium thailandense sp. nov., a novel acetogenic bacterium isolated from peat land soil in Thailand.</title>
        <authorList>
            <person name="Chaikitkaew S."/>
            <person name="Birkeland N.K."/>
        </authorList>
    </citation>
    <scope>NUCLEOTIDE SEQUENCE</scope>
    <source>
        <strain evidence="14">DSM 17425</strain>
    </source>
</reference>
<evidence type="ECO:0000256" key="8">
    <source>
        <dbReference type="ARBA" id="ARBA00047645"/>
    </source>
</evidence>
<dbReference type="GO" id="GO:0003998">
    <property type="term" value="F:acylphosphatase activity"/>
    <property type="evidence" value="ECO:0007669"/>
    <property type="project" value="UniProtKB-EC"/>
</dbReference>
<keyword evidence="11" id="KW-0378">Hydrolase</keyword>
<dbReference type="PIRSF" id="PIRSF006256">
    <property type="entry name" value="CMPcnvr_hdrg_mat"/>
    <property type="match status" value="1"/>
</dbReference>
<evidence type="ECO:0000256" key="7">
    <source>
        <dbReference type="ARBA" id="ARBA00022833"/>
    </source>
</evidence>
<keyword evidence="15" id="KW-1185">Reference proteome</keyword>
<feature type="active site" evidence="11">
    <location>
        <position position="46"/>
    </location>
</feature>
<dbReference type="AlphaFoldDB" id="A0A934HTZ9"/>
<evidence type="ECO:0000256" key="10">
    <source>
        <dbReference type="PIRNR" id="PIRNR006256"/>
    </source>
</evidence>
<dbReference type="Proteomes" id="UP000622687">
    <property type="component" value="Unassembled WGS sequence"/>
</dbReference>
<dbReference type="Gene3D" id="3.30.420.40">
    <property type="match status" value="1"/>
</dbReference>
<dbReference type="GO" id="GO:0016874">
    <property type="term" value="F:ligase activity"/>
    <property type="evidence" value="ECO:0007669"/>
    <property type="project" value="UniProtKB-UniRule"/>
</dbReference>
<dbReference type="EMBL" id="JAEEGB010000013">
    <property type="protein sequence ID" value="MBI6873273.1"/>
    <property type="molecule type" value="Genomic_DNA"/>
</dbReference>
<dbReference type="PROSITE" id="PS51163">
    <property type="entry name" value="YRDC"/>
    <property type="match status" value="1"/>
</dbReference>
<evidence type="ECO:0000259" key="12">
    <source>
        <dbReference type="PROSITE" id="PS51160"/>
    </source>
</evidence>
<comment type="similarity">
    <text evidence="3 10">Belongs to the carbamoyltransferase HypF family.</text>
</comment>
<dbReference type="InterPro" id="IPR041440">
    <property type="entry name" value="HypF_C"/>
</dbReference>
<comment type="catalytic activity">
    <reaction evidence="8 11">
        <text>an acyl phosphate + H2O = a carboxylate + phosphate + H(+)</text>
        <dbReference type="Rhea" id="RHEA:14965"/>
        <dbReference type="ChEBI" id="CHEBI:15377"/>
        <dbReference type="ChEBI" id="CHEBI:15378"/>
        <dbReference type="ChEBI" id="CHEBI:29067"/>
        <dbReference type="ChEBI" id="CHEBI:43474"/>
        <dbReference type="ChEBI" id="CHEBI:59918"/>
        <dbReference type="EC" id="3.6.1.7"/>
    </reaction>
</comment>
<dbReference type="InterPro" id="IPR001792">
    <property type="entry name" value="Acylphosphatase-like_dom"/>
</dbReference>
<dbReference type="GO" id="GO:0051604">
    <property type="term" value="P:protein maturation"/>
    <property type="evidence" value="ECO:0007669"/>
    <property type="project" value="TreeGrafter"/>
</dbReference>
<evidence type="ECO:0000256" key="2">
    <source>
        <dbReference type="ARBA" id="ARBA00005614"/>
    </source>
</evidence>
<dbReference type="Gene3D" id="3.30.420.360">
    <property type="match status" value="1"/>
</dbReference>
<dbReference type="InterPro" id="IPR006070">
    <property type="entry name" value="Sua5-like_dom"/>
</dbReference>
<comment type="caution">
    <text evidence="14">The sequence shown here is derived from an EMBL/GenBank/DDBJ whole genome shotgun (WGS) entry which is preliminary data.</text>
</comment>
<evidence type="ECO:0000256" key="5">
    <source>
        <dbReference type="ARBA" id="ARBA00022723"/>
    </source>
</evidence>
<dbReference type="Pfam" id="PF07503">
    <property type="entry name" value="zf-HYPF"/>
    <property type="match status" value="2"/>
</dbReference>
<dbReference type="SUPFAM" id="SSF54975">
    <property type="entry name" value="Acylphosphatase/BLUF domain-like"/>
    <property type="match status" value="1"/>
</dbReference>
<evidence type="ECO:0000256" key="9">
    <source>
        <dbReference type="ARBA" id="ARBA00048220"/>
    </source>
</evidence>
<feature type="active site" evidence="11">
    <location>
        <position position="29"/>
    </location>
</feature>
<dbReference type="InterPro" id="IPR017945">
    <property type="entry name" value="DHBP_synth_RibB-like_a/b_dom"/>
</dbReference>
<sequence length="771" mass="88062">MYLKNSKSFNDKKRYLLKIYGIVQGVGFRPFVYKKAKEYLINGWVNNAGGTVVIDCSGIKDNLKSFILSLIKEPPSLAKIEKVECISLEGSPYEDFSIKESTEKLSKIKFVSPDVGTCPKCIEDIMKKKTDRYRYAFTNCTECGPRYSIIKALPYDRKTTTMRSFEMCSSCKAEYENPMSRRFHAQPNCCEKCGPTLTLINNKKEIIKCDDPVLETSKLIKQGKIIAIKGIGGFHLVCSGKDEEAIEELRRRKKRPHKPLALMMKDLETARKYCEISQAEEKVLTNNKRPIVLVNKKELCELPQNIAAKQNKLGIMLPYTPLHYLLFEEDIEVIVMTSGNISGEPIRYKNNEAIDHLRKVADYFLIHDREIHVPIDDSVVKVVFDKEAVIRRARGYSPYGINLRIKRNIGALGAEQKNTFCVSRNGYVYMSQYLGDLRYLDVFKNYQYIIKHLTNLLDIQLEVFAHDKHPDYLSTYYANKQQVRKISVQHHHAHMVSCMAEHDIYEPVIGVIYDGTGLGIDGAVWGGEFFIGTRDSFKRVAHLKYVSIQGGDKAIRETWRCALSYLYSIGYDELNFINEEEKEKVELVKQTLSLGLNCYKSSSMGRLFDCVAALIGIRKCITYDAQAAIELENIADNSTTEHYKYDIYAKNNMYQIDYKSIIDGVLKDLKDGEIASVISAKFHNTIVAFTEDLVCKIGKCYSLNKVVLSGGVFENQYLLKNIYQRLKEKQFQIFYNEQIPTNDGGISFGQLVIADAIIEKEERADVSCHTS</sequence>
<evidence type="ECO:0000313" key="15">
    <source>
        <dbReference type="Proteomes" id="UP000622687"/>
    </source>
</evidence>
<dbReference type="PROSITE" id="PS00150">
    <property type="entry name" value="ACYLPHOSPHATASE_1"/>
    <property type="match status" value="1"/>
</dbReference>
<dbReference type="InterPro" id="IPR004421">
    <property type="entry name" value="Carbamoyltransferase_HypF"/>
</dbReference>
<dbReference type="InterPro" id="IPR051060">
    <property type="entry name" value="Carbamoyltrans_HypF-like"/>
</dbReference>
<evidence type="ECO:0000256" key="3">
    <source>
        <dbReference type="ARBA" id="ARBA00008097"/>
    </source>
</evidence>
<dbReference type="NCBIfam" id="TIGR00143">
    <property type="entry name" value="hypF"/>
    <property type="match status" value="1"/>
</dbReference>
<dbReference type="GO" id="GO:0008270">
    <property type="term" value="F:zinc ion binding"/>
    <property type="evidence" value="ECO:0007669"/>
    <property type="project" value="UniProtKB-KW"/>
</dbReference>
<proteinExistence type="inferred from homology"/>
<dbReference type="InterPro" id="IPR011125">
    <property type="entry name" value="Znf_HypF"/>
</dbReference>
<keyword evidence="4" id="KW-0436">Ligase</keyword>
<dbReference type="Gene3D" id="3.90.870.50">
    <property type="match status" value="1"/>
</dbReference>
<organism evidence="14 15">
    <name type="scientific">Clostridium aciditolerans</name>
    <dbReference type="NCBI Taxonomy" id="339861"/>
    <lineage>
        <taxon>Bacteria</taxon>
        <taxon>Bacillati</taxon>
        <taxon>Bacillota</taxon>
        <taxon>Clostridia</taxon>
        <taxon>Eubacteriales</taxon>
        <taxon>Clostridiaceae</taxon>
        <taxon>Clostridium</taxon>
    </lineage>
</organism>
<feature type="domain" description="YrdC-like" evidence="13">
    <location>
        <begin position="210"/>
        <end position="395"/>
    </location>
</feature>
<name>A0A934HTZ9_9CLOT</name>
<dbReference type="Pfam" id="PF01300">
    <property type="entry name" value="Sua5_yciO_yrdC"/>
    <property type="match status" value="1"/>
</dbReference>
<dbReference type="EC" id="6.2.-.-" evidence="10"/>
<dbReference type="GO" id="GO:0016743">
    <property type="term" value="F:carboxyl- or carbamoyltransferase activity"/>
    <property type="evidence" value="ECO:0007669"/>
    <property type="project" value="UniProtKB-UniRule"/>
</dbReference>
<accession>A0A934HTZ9</accession>
<evidence type="ECO:0000313" key="14">
    <source>
        <dbReference type="EMBL" id="MBI6873273.1"/>
    </source>
</evidence>
<dbReference type="FunFam" id="3.30.420.40:FF:000124">
    <property type="entry name" value="Carbamoyltransferase HypF"/>
    <property type="match status" value="1"/>
</dbReference>
<feature type="domain" description="Acylphosphatase-like" evidence="12">
    <location>
        <begin position="14"/>
        <end position="100"/>
    </location>
</feature>
<keyword evidence="6" id="KW-0863">Zinc-finger</keyword>
<dbReference type="Pfam" id="PF22521">
    <property type="entry name" value="HypF_C_2"/>
    <property type="match status" value="1"/>
</dbReference>
<evidence type="ECO:0000256" key="1">
    <source>
        <dbReference type="ARBA" id="ARBA00004711"/>
    </source>
</evidence>
<evidence type="ECO:0000256" key="11">
    <source>
        <dbReference type="PROSITE-ProRule" id="PRU00520"/>
    </source>
</evidence>